<evidence type="ECO:0000259" key="4">
    <source>
        <dbReference type="PROSITE" id="PS50932"/>
    </source>
</evidence>
<dbReference type="Proteomes" id="UP000036270">
    <property type="component" value="Unassembled WGS sequence"/>
</dbReference>
<keyword evidence="1" id="KW-0805">Transcription regulation</keyword>
<evidence type="ECO:0000256" key="2">
    <source>
        <dbReference type="ARBA" id="ARBA00023125"/>
    </source>
</evidence>
<dbReference type="AlphaFoldDB" id="A0A0J5S5G1"/>
<dbReference type="RefSeq" id="WP_047976284.1">
    <property type="nucleotide sequence ID" value="NZ_JWIZ01000014.1"/>
</dbReference>
<name>A0A0J5S5G1_9PAST</name>
<dbReference type="Pfam" id="PF13377">
    <property type="entry name" value="Peripla_BP_3"/>
    <property type="match status" value="1"/>
</dbReference>
<protein>
    <submittedName>
        <fullName evidence="5">Trehalose repressor</fullName>
    </submittedName>
</protein>
<dbReference type="InterPro" id="IPR046335">
    <property type="entry name" value="LacI/GalR-like_sensor"/>
</dbReference>
<dbReference type="Pfam" id="PF00356">
    <property type="entry name" value="LacI"/>
    <property type="match status" value="1"/>
</dbReference>
<dbReference type="PATRIC" id="fig|67855.3.peg.331"/>
<dbReference type="CDD" id="cd01392">
    <property type="entry name" value="HTH_LacI"/>
    <property type="match status" value="1"/>
</dbReference>
<dbReference type="SMART" id="SM00354">
    <property type="entry name" value="HTH_LACI"/>
    <property type="match status" value="1"/>
</dbReference>
<comment type="caution">
    <text evidence="5">The sequence shown here is derived from an EMBL/GenBank/DDBJ whole genome shotgun (WGS) entry which is preliminary data.</text>
</comment>
<organism evidence="5 6">
    <name type="scientific">Muribacter muris</name>
    <dbReference type="NCBI Taxonomy" id="67855"/>
    <lineage>
        <taxon>Bacteria</taxon>
        <taxon>Pseudomonadati</taxon>
        <taxon>Pseudomonadota</taxon>
        <taxon>Gammaproteobacteria</taxon>
        <taxon>Pasteurellales</taxon>
        <taxon>Pasteurellaceae</taxon>
        <taxon>Muribacter</taxon>
    </lineage>
</organism>
<keyword evidence="6" id="KW-1185">Reference proteome</keyword>
<keyword evidence="3" id="KW-0804">Transcription</keyword>
<evidence type="ECO:0000256" key="1">
    <source>
        <dbReference type="ARBA" id="ARBA00023015"/>
    </source>
</evidence>
<dbReference type="InterPro" id="IPR028082">
    <property type="entry name" value="Peripla_BP_I"/>
</dbReference>
<evidence type="ECO:0000313" key="5">
    <source>
        <dbReference type="EMBL" id="KMK52067.1"/>
    </source>
</evidence>
<gene>
    <name evidence="5" type="ORF">RO21_02805</name>
</gene>
<evidence type="ECO:0000256" key="3">
    <source>
        <dbReference type="ARBA" id="ARBA00023163"/>
    </source>
</evidence>
<dbReference type="EMBL" id="JWIZ01000014">
    <property type="protein sequence ID" value="KMK52067.1"/>
    <property type="molecule type" value="Genomic_DNA"/>
</dbReference>
<dbReference type="STRING" id="67855.RO21_02805"/>
<dbReference type="InterPro" id="IPR000843">
    <property type="entry name" value="HTH_LacI"/>
</dbReference>
<keyword evidence="2" id="KW-0238">DNA-binding</keyword>
<dbReference type="Gene3D" id="1.10.260.40">
    <property type="entry name" value="lambda repressor-like DNA-binding domains"/>
    <property type="match status" value="1"/>
</dbReference>
<sequence length="313" mass="35380">MKYTIKDIAQLCQVGKSTVSRVLNDDPNVNPATRERIQAVIKSLNFQPNRSARAIRGSREPVVGIIVTRLNSAAESQTLSAILPALYHQQITPIIVESQFQPELVSRHFKLFRERQVNGVILFGFSQLSHAVLNEWQYHLVTVARPYPNISAVFYDDAHAVKLLMQRFYQQGHREIAYLGVNNDDETTGKLRNQSYLQFCEQHHLSPNLVKTPLGADNAYRNAPQLFRQPVSAIVCASSSLTIGCLKYLQETQQNRPLATIGRNELLDYLIPDLISLDFGYQQAGKWAVELLLKQLQGDAEIEQRKVSLALLD</sequence>
<dbReference type="GO" id="GO:0000976">
    <property type="term" value="F:transcription cis-regulatory region binding"/>
    <property type="evidence" value="ECO:0007669"/>
    <property type="project" value="TreeGrafter"/>
</dbReference>
<proteinExistence type="predicted"/>
<dbReference type="SUPFAM" id="SSF53822">
    <property type="entry name" value="Periplasmic binding protein-like I"/>
    <property type="match status" value="1"/>
</dbReference>
<dbReference type="SUPFAM" id="SSF47413">
    <property type="entry name" value="lambda repressor-like DNA-binding domains"/>
    <property type="match status" value="1"/>
</dbReference>
<evidence type="ECO:0000313" key="6">
    <source>
        <dbReference type="Proteomes" id="UP000036270"/>
    </source>
</evidence>
<dbReference type="InterPro" id="IPR010982">
    <property type="entry name" value="Lambda_DNA-bd_dom_sf"/>
</dbReference>
<reference evidence="5 6" key="1">
    <citation type="submission" date="2014-12" db="EMBL/GenBank/DDBJ databases">
        <title>Reclassification of Actinobacillus muris as Muribacter muris.</title>
        <authorList>
            <person name="Christensen H."/>
            <person name="Nicklas W."/>
            <person name="Bisgaard M."/>
        </authorList>
    </citation>
    <scope>NUCLEOTIDE SEQUENCE [LARGE SCALE GENOMIC DNA]</scope>
    <source>
        <strain evidence="5 6">Ackerman80-443D</strain>
    </source>
</reference>
<feature type="domain" description="HTH lacI-type" evidence="4">
    <location>
        <begin position="3"/>
        <end position="57"/>
    </location>
</feature>
<dbReference type="PANTHER" id="PTHR30146:SF146">
    <property type="entry name" value="HTH-TYPE TRANSCRIPTIONAL REGULATOR TRER"/>
    <property type="match status" value="1"/>
</dbReference>
<dbReference type="PANTHER" id="PTHR30146">
    <property type="entry name" value="LACI-RELATED TRANSCRIPTIONAL REPRESSOR"/>
    <property type="match status" value="1"/>
</dbReference>
<dbReference type="PROSITE" id="PS50932">
    <property type="entry name" value="HTH_LACI_2"/>
    <property type="match status" value="1"/>
</dbReference>
<dbReference type="CDD" id="cd01542">
    <property type="entry name" value="PBP1_TreR-like"/>
    <property type="match status" value="1"/>
</dbReference>
<dbReference type="Gene3D" id="3.40.50.2300">
    <property type="match status" value="2"/>
</dbReference>
<dbReference type="GO" id="GO:0003700">
    <property type="term" value="F:DNA-binding transcription factor activity"/>
    <property type="evidence" value="ECO:0007669"/>
    <property type="project" value="TreeGrafter"/>
</dbReference>
<accession>A0A0J5S5G1</accession>